<dbReference type="InterPro" id="IPR013766">
    <property type="entry name" value="Thioredoxin_domain"/>
</dbReference>
<dbReference type="Pfam" id="PF02630">
    <property type="entry name" value="SCO1-SenC"/>
    <property type="match status" value="1"/>
</dbReference>
<dbReference type="RefSeq" id="WP_344958099.1">
    <property type="nucleotide sequence ID" value="NZ_BAABCX010000003.1"/>
</dbReference>
<dbReference type="EMBL" id="BAABCX010000003">
    <property type="protein sequence ID" value="GAA3542432.1"/>
    <property type="molecule type" value="Genomic_DNA"/>
</dbReference>
<evidence type="ECO:0000256" key="1">
    <source>
        <dbReference type="ARBA" id="ARBA00010996"/>
    </source>
</evidence>
<feature type="domain" description="Thioredoxin" evidence="3">
    <location>
        <begin position="34"/>
        <end position="210"/>
    </location>
</feature>
<keyword evidence="2" id="KW-0186">Copper</keyword>
<comment type="similarity">
    <text evidence="1">Belongs to the SCO1/2 family.</text>
</comment>
<accession>A0ABP6VY54</accession>
<sequence>MLLTASVLAAGEPEPRLREPKQDFAAPPPGSYRLPVIQQAPKGPVLDSNGKAGDFSRYTRGRVTLLTFMYTYCVDPLGCPLAFKTMMRVRQRLLERPEQARRVRLVSLSFDPSHDDPATMKHYAGKLADPASPVRWHFLTTRSVAELKPLLDALGQEVTVELDNKGKPTRVRNHLLKMFLIDGKGGIREIYSTAFLIPEVLLNDIETLLLETGPAS</sequence>
<keyword evidence="5" id="KW-1185">Reference proteome</keyword>
<dbReference type="InterPro" id="IPR003782">
    <property type="entry name" value="SCO1/SenC"/>
</dbReference>
<dbReference type="PROSITE" id="PS51352">
    <property type="entry name" value="THIOREDOXIN_2"/>
    <property type="match status" value="1"/>
</dbReference>
<reference evidence="5" key="1">
    <citation type="journal article" date="2019" name="Int. J. Syst. Evol. Microbiol.">
        <title>The Global Catalogue of Microorganisms (GCM) 10K type strain sequencing project: providing services to taxonomists for standard genome sequencing and annotation.</title>
        <authorList>
            <consortium name="The Broad Institute Genomics Platform"/>
            <consortium name="The Broad Institute Genome Sequencing Center for Infectious Disease"/>
            <person name="Wu L."/>
            <person name="Ma J."/>
        </authorList>
    </citation>
    <scope>NUCLEOTIDE SEQUENCE [LARGE SCALE GENOMIC DNA]</scope>
    <source>
        <strain evidence="5">JCM 17110</strain>
    </source>
</reference>
<evidence type="ECO:0000256" key="2">
    <source>
        <dbReference type="ARBA" id="ARBA00023008"/>
    </source>
</evidence>
<dbReference type="SUPFAM" id="SSF52833">
    <property type="entry name" value="Thioredoxin-like"/>
    <property type="match status" value="1"/>
</dbReference>
<comment type="caution">
    <text evidence="4">The sequence shown here is derived from an EMBL/GenBank/DDBJ whole genome shotgun (WGS) entry which is preliminary data.</text>
</comment>
<gene>
    <name evidence="4" type="ORF">GCM10022394_22960</name>
</gene>
<dbReference type="PANTHER" id="PTHR12151">
    <property type="entry name" value="ELECTRON TRANSPORT PROTIN SCO1/SENC FAMILY MEMBER"/>
    <property type="match status" value="1"/>
</dbReference>
<dbReference type="Gene3D" id="3.40.30.10">
    <property type="entry name" value="Glutaredoxin"/>
    <property type="match status" value="1"/>
</dbReference>
<dbReference type="InterPro" id="IPR036249">
    <property type="entry name" value="Thioredoxin-like_sf"/>
</dbReference>
<organism evidence="4 5">
    <name type="scientific">Zobellella aerophila</name>
    <dbReference type="NCBI Taxonomy" id="870480"/>
    <lineage>
        <taxon>Bacteria</taxon>
        <taxon>Pseudomonadati</taxon>
        <taxon>Pseudomonadota</taxon>
        <taxon>Gammaproteobacteria</taxon>
        <taxon>Aeromonadales</taxon>
        <taxon>Aeromonadaceae</taxon>
        <taxon>Zobellella</taxon>
    </lineage>
</organism>
<name>A0ABP6VY54_9GAMM</name>
<protein>
    <recommendedName>
        <fullName evidence="3">Thioredoxin domain-containing protein</fullName>
    </recommendedName>
</protein>
<evidence type="ECO:0000313" key="5">
    <source>
        <dbReference type="Proteomes" id="UP001500795"/>
    </source>
</evidence>
<proteinExistence type="inferred from homology"/>
<evidence type="ECO:0000259" key="3">
    <source>
        <dbReference type="PROSITE" id="PS51352"/>
    </source>
</evidence>
<dbReference type="PANTHER" id="PTHR12151:SF25">
    <property type="entry name" value="LINALOOL DEHYDRATASE_ISOMERASE DOMAIN-CONTAINING PROTEIN"/>
    <property type="match status" value="1"/>
</dbReference>
<dbReference type="Proteomes" id="UP001500795">
    <property type="component" value="Unassembled WGS sequence"/>
</dbReference>
<dbReference type="CDD" id="cd02968">
    <property type="entry name" value="SCO"/>
    <property type="match status" value="1"/>
</dbReference>
<evidence type="ECO:0000313" key="4">
    <source>
        <dbReference type="EMBL" id="GAA3542432.1"/>
    </source>
</evidence>